<name>A0A4R1EQ47_9GAMM</name>
<evidence type="ECO:0000313" key="2">
    <source>
        <dbReference type="EMBL" id="TCJ83173.1"/>
    </source>
</evidence>
<dbReference type="OrthoDB" id="9816656at2"/>
<evidence type="ECO:0000256" key="1">
    <source>
        <dbReference type="SAM" id="SignalP"/>
    </source>
</evidence>
<comment type="caution">
    <text evidence="2">The sequence shown here is derived from an EMBL/GenBank/DDBJ whole genome shotgun (WGS) entry which is preliminary data.</text>
</comment>
<keyword evidence="1" id="KW-0732">Signal</keyword>
<dbReference type="EMBL" id="SMFQ01000005">
    <property type="protein sequence ID" value="TCJ83173.1"/>
    <property type="molecule type" value="Genomic_DNA"/>
</dbReference>
<organism evidence="2 3">
    <name type="scientific">Cocleimonas flava</name>
    <dbReference type="NCBI Taxonomy" id="634765"/>
    <lineage>
        <taxon>Bacteria</taxon>
        <taxon>Pseudomonadati</taxon>
        <taxon>Pseudomonadota</taxon>
        <taxon>Gammaproteobacteria</taxon>
        <taxon>Thiotrichales</taxon>
        <taxon>Thiotrichaceae</taxon>
        <taxon>Cocleimonas</taxon>
    </lineage>
</organism>
<evidence type="ECO:0000313" key="3">
    <source>
        <dbReference type="Proteomes" id="UP000294887"/>
    </source>
</evidence>
<sequence length="1066" mass="123189">MRLIIFSLCLVLASTLHANTLESGTKKHIPISMGINLNEPQSQVNTVTTAQIMADLAKTFRPFDESIFNRVKERLETKGVDAVDFVSQDPEVKNIFVDEYIDHENGQLYTISRDLSDDQKEKEAFSLSPYKELSDFKIRGLVNRFAQKRYRRFSEFGITVNKDKTVILKKGSYVYTRGLESAIVGDVPNGVYPLYFKGDVEVDVEGFATVVDCPEKYTTANKCLDIQIPETPSVDGIKLTFTANSDTYLRDFHLILPTVNHEDVLNGKIVFNPDYLKYIKPFSTFRVMNMMISSPKAPFECVTTYVKTTDVYSLPKQALEAEYLRHQVKIRLLEIINQADLPLADNESLKIEALLKNFKEFRNEDNEIFYTEDEIDLTEPILGELLAQDDFLNIMTLEYRIQQNKDALEPLKEKLAVLRQKSLEYNWNYVSPNEDYGNCLMKFARTPENRAQLNDQFWGNSYITPEERWRGLPYEVIVALINETKANVWVNIPHNASIDYVTEMSTYFNDNLNKDSQIFIELSNEVWNGGFASQKYFTGLAKYRYEYYVTEFLDQFEHYLKTSDDKVVTYRNLRKSYLTHFNRYKKEITQELDTFKSCKKQDELSTLVNGLRFISDGKSISEIETFISKAYDSKTSILNEKIDYKLKDTGLNVDKITQALSHNAKASDCETYVENDYLGNDEFIQTIKYKKGNFFEKLARQIPEMSAYWLGYTGAAKGKLKIQVEDKEGNYKDTLVDRFKYTKENKNELHSPDLVYHYSGNEIRDLQEKLFIDFKEGWNKRALSRKPFDFNMNAKVYVLKNLDRAYQTMAQMAYVDRLDQIAKIWIDSGIDEKKLIFTLATKQNNPNLTQSMLEYAVKKKSIQRVDAIATPAYFFGCFGDLKVKDEIIKPYKFGPCKGISKGVLNAETPEEIIDILKDPKNPKGVEAIRAEMIAHKAVINKSDKRIQLVAYEGGHHLAIANLGRNQRKYFDSHPELKVEKLALFKDAIESIGMGEITKDLYKVWLEEDGKQFNNFYMPQSFHEWGSLGLSLSLSDMKTPRYLAADEYAGIYEKVELKQTEKPKKPQ</sequence>
<reference evidence="2 3" key="1">
    <citation type="submission" date="2019-03" db="EMBL/GenBank/DDBJ databases">
        <title>Genomic Encyclopedia of Type Strains, Phase IV (KMG-IV): sequencing the most valuable type-strain genomes for metagenomic binning, comparative biology and taxonomic classification.</title>
        <authorList>
            <person name="Goeker M."/>
        </authorList>
    </citation>
    <scope>NUCLEOTIDE SEQUENCE [LARGE SCALE GENOMIC DNA]</scope>
    <source>
        <strain evidence="2 3">DSM 24830</strain>
    </source>
</reference>
<protein>
    <submittedName>
        <fullName evidence="2">Uncharacterized protein</fullName>
    </submittedName>
</protein>
<dbReference type="AlphaFoldDB" id="A0A4R1EQ47"/>
<dbReference type="Proteomes" id="UP000294887">
    <property type="component" value="Unassembled WGS sequence"/>
</dbReference>
<feature type="signal peptide" evidence="1">
    <location>
        <begin position="1"/>
        <end position="18"/>
    </location>
</feature>
<feature type="chain" id="PRO_5021025869" evidence="1">
    <location>
        <begin position="19"/>
        <end position="1066"/>
    </location>
</feature>
<keyword evidence="3" id="KW-1185">Reference proteome</keyword>
<proteinExistence type="predicted"/>
<gene>
    <name evidence="2" type="ORF">EV695_3911</name>
</gene>
<accession>A0A4R1EQ47</accession>
<dbReference type="RefSeq" id="WP_131907651.1">
    <property type="nucleotide sequence ID" value="NZ_BAAAFU010000007.1"/>
</dbReference>